<keyword evidence="3" id="KW-1185">Reference proteome</keyword>
<feature type="transmembrane region" description="Helical" evidence="1">
    <location>
        <begin position="255"/>
        <end position="278"/>
    </location>
</feature>
<feature type="transmembrane region" description="Helical" evidence="1">
    <location>
        <begin position="147"/>
        <end position="169"/>
    </location>
</feature>
<keyword evidence="1" id="KW-0812">Transmembrane</keyword>
<protein>
    <submittedName>
        <fullName evidence="2">Uncharacterized protein</fullName>
    </submittedName>
</protein>
<evidence type="ECO:0000313" key="3">
    <source>
        <dbReference type="Proteomes" id="UP000198902"/>
    </source>
</evidence>
<feature type="transmembrane region" description="Helical" evidence="1">
    <location>
        <begin position="23"/>
        <end position="43"/>
    </location>
</feature>
<evidence type="ECO:0000313" key="2">
    <source>
        <dbReference type="EMBL" id="CQR49450.1"/>
    </source>
</evidence>
<feature type="transmembrane region" description="Helical" evidence="1">
    <location>
        <begin position="88"/>
        <end position="110"/>
    </location>
</feature>
<feature type="transmembrane region" description="Helical" evidence="1">
    <location>
        <begin position="175"/>
        <end position="197"/>
    </location>
</feature>
<evidence type="ECO:0000256" key="1">
    <source>
        <dbReference type="SAM" id="Phobius"/>
    </source>
</evidence>
<dbReference type="AlphaFoldDB" id="A0A0D6JPG5"/>
<feature type="transmembrane region" description="Helical" evidence="1">
    <location>
        <begin position="209"/>
        <end position="226"/>
    </location>
</feature>
<sequence>MSGLRTVPLMETAPAQIGYFFDIYPRIAGPVILGAGIVALIWWYVYDVELARRRWRPGYGQRLLLATLLVTGGFVAGVGFLARGEIVWLYAALVFVIGRVLQGAVFVQFLRKLGVILGRVVDAVSGGGGGDGTSVVRRFVVSRLRRWAYFGILTLVAFGSAAVALLGGVVTDAPAFETVALTWTVFLAISTLGTLLWDLRYAAPDIQRLPLFGLLLCIAGTEVYVFDLPPQVRSFAAPYVTEYAPVVQFLQPMDWVLLAVGQVALLVGVAFSTAVLFFGPTDSDDERETDVARPDAK</sequence>
<proteinExistence type="predicted"/>
<reference evidence="3" key="1">
    <citation type="submission" date="2015-03" db="EMBL/GenBank/DDBJ databases">
        <authorList>
            <person name="Urmite Genomes"/>
        </authorList>
    </citation>
    <scope>NUCLEOTIDE SEQUENCE [LARGE SCALE GENOMIC DNA]</scope>
    <source>
        <strain evidence="3">Arc-Hr</strain>
    </source>
</reference>
<gene>
    <name evidence="2" type="ORF">BN996_00911</name>
</gene>
<organism evidence="2 3">
    <name type="scientific">Haloferax massiliensis</name>
    <dbReference type="NCBI Taxonomy" id="1476858"/>
    <lineage>
        <taxon>Archaea</taxon>
        <taxon>Methanobacteriati</taxon>
        <taxon>Methanobacteriota</taxon>
        <taxon>Stenosarchaea group</taxon>
        <taxon>Halobacteria</taxon>
        <taxon>Halobacteriales</taxon>
        <taxon>Haloferacaceae</taxon>
        <taxon>Haloferax</taxon>
    </lineage>
</organism>
<dbReference type="EMBL" id="CSTE01000002">
    <property type="protein sequence ID" value="CQR49450.1"/>
    <property type="molecule type" value="Genomic_DNA"/>
</dbReference>
<dbReference type="RefSeq" id="WP_226908699.1">
    <property type="nucleotide sequence ID" value="NZ_CABLRR010000002.1"/>
</dbReference>
<accession>A0A0D6JPG5</accession>
<name>A0A0D6JPG5_9EURY</name>
<feature type="transmembrane region" description="Helical" evidence="1">
    <location>
        <begin position="63"/>
        <end position="82"/>
    </location>
</feature>
<keyword evidence="1" id="KW-1133">Transmembrane helix</keyword>
<dbReference type="Proteomes" id="UP000198902">
    <property type="component" value="Unassembled WGS sequence"/>
</dbReference>
<keyword evidence="1" id="KW-0472">Membrane</keyword>